<dbReference type="GO" id="GO:0030091">
    <property type="term" value="P:protein repair"/>
    <property type="evidence" value="ECO:0007669"/>
    <property type="project" value="UniProtKB-UniRule"/>
</dbReference>
<dbReference type="KEGG" id="bid:Bind_2925"/>
<feature type="transmembrane region" description="Helical" evidence="7">
    <location>
        <begin position="253"/>
        <end position="274"/>
    </location>
</feature>
<keyword evidence="7" id="KW-0285">Flavoprotein</keyword>
<comment type="similarity">
    <text evidence="7">Belongs to the MsrQ family.</text>
</comment>
<dbReference type="InterPro" id="IPR013130">
    <property type="entry name" value="Fe3_Rdtase_TM_dom"/>
</dbReference>
<dbReference type="GO" id="GO:0005886">
    <property type="term" value="C:plasma membrane"/>
    <property type="evidence" value="ECO:0007669"/>
    <property type="project" value="UniProtKB-SubCell"/>
</dbReference>
<name>B2IKV3_BEII9</name>
<protein>
    <recommendedName>
        <fullName evidence="7">Protein-methionine-sulfoxide reductase heme-binding subunit MsrQ</fullName>
    </recommendedName>
    <alternativeName>
        <fullName evidence="7">Flavocytochrome MsrQ</fullName>
    </alternativeName>
</protein>
<dbReference type="Pfam" id="PF01794">
    <property type="entry name" value="Ferric_reduct"/>
    <property type="match status" value="1"/>
</dbReference>
<dbReference type="InterPro" id="IPR022837">
    <property type="entry name" value="MsrQ-like"/>
</dbReference>
<comment type="function">
    <text evidence="7">Part of the MsrPQ system that repairs oxidized periplasmic proteins containing methionine sulfoxide residues (Met-O), using respiratory chain electrons. Thus protects these proteins from oxidative-stress damage caused by reactive species of oxygen and chlorine generated by the host defense mechanisms. MsrPQ is essential for the maintenance of envelope integrity under bleach stress, rescuing a wide series of structurally unrelated periplasmic proteins from methionine oxidation. MsrQ provides electrons for reduction to the reductase catalytic subunit MsrP, using the quinone pool of the respiratory chain.</text>
</comment>
<dbReference type="PANTHER" id="PTHR36964:SF1">
    <property type="entry name" value="PROTEIN-METHIONINE-SULFOXIDE REDUCTASE HEME-BINDING SUBUNIT MSRQ"/>
    <property type="match status" value="1"/>
</dbReference>
<evidence type="ECO:0000313" key="9">
    <source>
        <dbReference type="EMBL" id="ACB96493.1"/>
    </source>
</evidence>
<dbReference type="GO" id="GO:0010181">
    <property type="term" value="F:FMN binding"/>
    <property type="evidence" value="ECO:0007669"/>
    <property type="project" value="UniProtKB-UniRule"/>
</dbReference>
<dbReference type="PANTHER" id="PTHR36964">
    <property type="entry name" value="PROTEIN-METHIONINE-SULFOXIDE REDUCTASE HEME-BINDING SUBUNIT MSRQ"/>
    <property type="match status" value="1"/>
</dbReference>
<comment type="cofactor">
    <cofactor evidence="7">
        <name>heme b</name>
        <dbReference type="ChEBI" id="CHEBI:60344"/>
    </cofactor>
    <text evidence="7">Binds 1 heme b (iron(II)-protoporphyrin IX) group per subunit.</text>
</comment>
<keyword evidence="4 7" id="KW-1133">Transmembrane helix</keyword>
<dbReference type="HOGENOM" id="CLU_929883_0_0_5"/>
<feature type="transmembrane region" description="Helical" evidence="7">
    <location>
        <begin position="123"/>
        <end position="142"/>
    </location>
</feature>
<comment type="subcellular location">
    <subcellularLocation>
        <location evidence="7">Cell inner membrane</location>
        <topology evidence="7">Multi-pass membrane protein</topology>
    </subcellularLocation>
    <subcellularLocation>
        <location evidence="1">Membrane</location>
        <topology evidence="1">Multi-pass membrane protein</topology>
    </subcellularLocation>
</comment>
<dbReference type="GO" id="GO:0046872">
    <property type="term" value="F:metal ion binding"/>
    <property type="evidence" value="ECO:0007669"/>
    <property type="project" value="UniProtKB-KW"/>
</dbReference>
<dbReference type="GO" id="GO:0009055">
    <property type="term" value="F:electron transfer activity"/>
    <property type="evidence" value="ECO:0007669"/>
    <property type="project" value="UniProtKB-UniRule"/>
</dbReference>
<dbReference type="Proteomes" id="UP000001695">
    <property type="component" value="Chromosome"/>
</dbReference>
<dbReference type="RefSeq" id="WP_012385844.1">
    <property type="nucleotide sequence ID" value="NC_010581.1"/>
</dbReference>
<keyword evidence="7" id="KW-1003">Cell membrane</keyword>
<keyword evidence="6 7" id="KW-0472">Membrane</keyword>
<evidence type="ECO:0000313" key="10">
    <source>
        <dbReference type="Proteomes" id="UP000001695"/>
    </source>
</evidence>
<keyword evidence="7" id="KW-0997">Cell inner membrane</keyword>
<feature type="domain" description="Ferric oxidoreductase" evidence="8">
    <location>
        <begin position="59"/>
        <end position="171"/>
    </location>
</feature>
<feature type="transmembrane region" description="Helical" evidence="7">
    <location>
        <begin position="163"/>
        <end position="181"/>
    </location>
</feature>
<dbReference type="HAMAP" id="MF_01207">
    <property type="entry name" value="MsrQ"/>
    <property type="match status" value="1"/>
</dbReference>
<feature type="transmembrane region" description="Helical" evidence="7">
    <location>
        <begin position="59"/>
        <end position="78"/>
    </location>
</feature>
<keyword evidence="5 7" id="KW-0408">Iron</keyword>
<feature type="transmembrane region" description="Helical" evidence="7">
    <location>
        <begin position="90"/>
        <end position="108"/>
    </location>
</feature>
<dbReference type="eggNOG" id="COG2717">
    <property type="taxonomic scope" value="Bacteria"/>
</dbReference>
<comment type="caution">
    <text evidence="7">Lacks conserved residue(s) required for the propagation of feature annotation.</text>
</comment>
<organism evidence="9 10">
    <name type="scientific">Beijerinckia indica subsp. indica (strain ATCC 9039 / DSM 1715 / NCIMB 8712)</name>
    <dbReference type="NCBI Taxonomy" id="395963"/>
    <lineage>
        <taxon>Bacteria</taxon>
        <taxon>Pseudomonadati</taxon>
        <taxon>Pseudomonadota</taxon>
        <taxon>Alphaproteobacteria</taxon>
        <taxon>Hyphomicrobiales</taxon>
        <taxon>Beijerinckiaceae</taxon>
        <taxon>Beijerinckia</taxon>
    </lineage>
</organism>
<keyword evidence="7" id="KW-0479">Metal-binding</keyword>
<accession>B2IKV3</accession>
<evidence type="ECO:0000256" key="6">
    <source>
        <dbReference type="ARBA" id="ARBA00023136"/>
    </source>
</evidence>
<evidence type="ECO:0000256" key="3">
    <source>
        <dbReference type="ARBA" id="ARBA00022692"/>
    </source>
</evidence>
<evidence type="ECO:0000256" key="2">
    <source>
        <dbReference type="ARBA" id="ARBA00022448"/>
    </source>
</evidence>
<proteinExistence type="inferred from homology"/>
<dbReference type="GO" id="GO:0016679">
    <property type="term" value="F:oxidoreductase activity, acting on diphenols and related substances as donors"/>
    <property type="evidence" value="ECO:0007669"/>
    <property type="project" value="TreeGrafter"/>
</dbReference>
<reference evidence="9 10" key="2">
    <citation type="journal article" date="2010" name="J. Bacteriol.">
        <title>Complete genome sequence of Beijerinckia indica subsp. indica.</title>
        <authorList>
            <person name="Tamas I."/>
            <person name="Dedysh S.N."/>
            <person name="Liesack W."/>
            <person name="Stott M.B."/>
            <person name="Alam M."/>
            <person name="Murrell J.C."/>
            <person name="Dunfield P.F."/>
        </authorList>
    </citation>
    <scope>NUCLEOTIDE SEQUENCE [LARGE SCALE GENOMIC DNA]</scope>
    <source>
        <strain evidence="10">ATCC 9039 / DSM 1715 / NCIMB 8712</strain>
    </source>
</reference>
<comment type="cofactor">
    <cofactor evidence="7">
        <name>FMN</name>
        <dbReference type="ChEBI" id="CHEBI:58210"/>
    </cofactor>
    <text evidence="7">Binds 1 FMN per subunit.</text>
</comment>
<feature type="transmembrane region" description="Helical" evidence="7">
    <location>
        <begin position="209"/>
        <end position="233"/>
    </location>
</feature>
<dbReference type="STRING" id="395963.Bind_2925"/>
<gene>
    <name evidence="7" type="primary">msrQ</name>
    <name evidence="9" type="ordered locus">Bind_2925</name>
</gene>
<evidence type="ECO:0000256" key="5">
    <source>
        <dbReference type="ARBA" id="ARBA00023004"/>
    </source>
</evidence>
<keyword evidence="10" id="KW-1185">Reference proteome</keyword>
<keyword evidence="2 7" id="KW-0813">Transport</keyword>
<keyword evidence="3 7" id="KW-0812">Transmembrane</keyword>
<keyword evidence="7" id="KW-0288">FMN</keyword>
<keyword evidence="7" id="KW-0249">Electron transport</keyword>
<reference evidence="10" key="1">
    <citation type="submission" date="2008-03" db="EMBL/GenBank/DDBJ databases">
        <title>Complete sequence of chromosome of Beijerinckia indica subsp. indica ATCC 9039.</title>
        <authorList>
            <consortium name="US DOE Joint Genome Institute"/>
            <person name="Copeland A."/>
            <person name="Lucas S."/>
            <person name="Lapidus A."/>
            <person name="Glavina del Rio T."/>
            <person name="Dalin E."/>
            <person name="Tice H."/>
            <person name="Bruce D."/>
            <person name="Goodwin L."/>
            <person name="Pitluck S."/>
            <person name="LaButti K."/>
            <person name="Schmutz J."/>
            <person name="Larimer F."/>
            <person name="Land M."/>
            <person name="Hauser L."/>
            <person name="Kyrpides N."/>
            <person name="Mikhailova N."/>
            <person name="Dunfield P.F."/>
            <person name="Dedysh S.N."/>
            <person name="Liesack W."/>
            <person name="Saw J.H."/>
            <person name="Alam M."/>
            <person name="Chen Y."/>
            <person name="Murrell J.C."/>
            <person name="Richardson P."/>
        </authorList>
    </citation>
    <scope>NUCLEOTIDE SEQUENCE [LARGE SCALE GENOMIC DNA]</scope>
    <source>
        <strain evidence="10">ATCC 9039 / DSM 1715 / NCIMB 8712</strain>
    </source>
</reference>
<feature type="transmembrane region" description="Helical" evidence="7">
    <location>
        <begin position="20"/>
        <end position="39"/>
    </location>
</feature>
<evidence type="ECO:0000256" key="4">
    <source>
        <dbReference type="ARBA" id="ARBA00022989"/>
    </source>
</evidence>
<sequence>MITSSAFVPVPWMDRRGHFAPLKALVFAGVCMPALWLLASTFNDHLGSRPLTVALHESGLWSIRFLVLSLAITPLSQAMGSMRLSAVRRILGVSVFAYAALHFVLYLIDQQGDVGKIFNEITARPYLTLGFIALCGLALMAATSTDRIIAWLGTETWQNVQSLVYAIALLATLHFFMQAKIDVTEPIWMGGLFGLLGLIRFARKMFGDLSALALALLSLLAALLTAFGEAFWYHLSIGAPLGQILLANGDFSFSVRPAWYVLAGGLVLALIRLYRAPLPKRTRRS</sequence>
<dbReference type="AlphaFoldDB" id="B2IKV3"/>
<dbReference type="EMBL" id="CP001016">
    <property type="protein sequence ID" value="ACB96493.1"/>
    <property type="molecule type" value="Genomic_DNA"/>
</dbReference>
<dbReference type="OrthoDB" id="9788328at2"/>
<evidence type="ECO:0000256" key="7">
    <source>
        <dbReference type="HAMAP-Rule" id="MF_01207"/>
    </source>
</evidence>
<feature type="transmembrane region" description="Helical" evidence="7">
    <location>
        <begin position="187"/>
        <end position="202"/>
    </location>
</feature>
<comment type="subunit">
    <text evidence="7">Heterodimer of a catalytic subunit (MsrP) and a heme-binding subunit (MsrQ).</text>
</comment>
<dbReference type="GO" id="GO:0020037">
    <property type="term" value="F:heme binding"/>
    <property type="evidence" value="ECO:0007669"/>
    <property type="project" value="UniProtKB-UniRule"/>
</dbReference>
<evidence type="ECO:0000259" key="8">
    <source>
        <dbReference type="Pfam" id="PF01794"/>
    </source>
</evidence>
<keyword evidence="7" id="KW-0349">Heme</keyword>
<evidence type="ECO:0000256" key="1">
    <source>
        <dbReference type="ARBA" id="ARBA00004141"/>
    </source>
</evidence>